<sequence length="68" mass="7484">MEFLRREPVLLQAAFLALVNLLVAFGLVELTAEQTGALVGLLAAALGLWARQLVTPLSTLRERRKEKP</sequence>
<dbReference type="AlphaFoldDB" id="A0A1B2HZM1"/>
<evidence type="ECO:0008006" key="4">
    <source>
        <dbReference type="Google" id="ProtNLM"/>
    </source>
</evidence>
<keyword evidence="1" id="KW-0812">Transmembrane</keyword>
<accession>A0A1B2HZM1</accession>
<feature type="transmembrane region" description="Helical" evidence="1">
    <location>
        <begin position="34"/>
        <end position="54"/>
    </location>
</feature>
<reference evidence="2 3" key="1">
    <citation type="submission" date="2016-07" db="EMBL/GenBank/DDBJ databases">
        <title>Complete genome sequence of the Lentzea guizhouensis DHS C013.</title>
        <authorList>
            <person name="Cao C."/>
        </authorList>
    </citation>
    <scope>NUCLEOTIDE SEQUENCE [LARGE SCALE GENOMIC DNA]</scope>
    <source>
        <strain evidence="2 3">DHS C013</strain>
    </source>
</reference>
<keyword evidence="1" id="KW-0472">Membrane</keyword>
<dbReference type="STRING" id="1586287.BBK82_30775"/>
<dbReference type="EMBL" id="CP016793">
    <property type="protein sequence ID" value="ANZ43154.1"/>
    <property type="molecule type" value="Genomic_DNA"/>
</dbReference>
<dbReference type="Proteomes" id="UP000093053">
    <property type="component" value="Chromosome"/>
</dbReference>
<keyword evidence="3" id="KW-1185">Reference proteome</keyword>
<evidence type="ECO:0000256" key="1">
    <source>
        <dbReference type="SAM" id="Phobius"/>
    </source>
</evidence>
<proteinExistence type="predicted"/>
<protein>
    <recommendedName>
        <fullName evidence="4">Holin</fullName>
    </recommendedName>
</protein>
<evidence type="ECO:0000313" key="2">
    <source>
        <dbReference type="EMBL" id="ANZ43154.1"/>
    </source>
</evidence>
<keyword evidence="1" id="KW-1133">Transmembrane helix</keyword>
<evidence type="ECO:0000313" key="3">
    <source>
        <dbReference type="Proteomes" id="UP000093053"/>
    </source>
</evidence>
<organism evidence="2 3">
    <name type="scientific">Lentzea guizhouensis</name>
    <dbReference type="NCBI Taxonomy" id="1586287"/>
    <lineage>
        <taxon>Bacteria</taxon>
        <taxon>Bacillati</taxon>
        <taxon>Actinomycetota</taxon>
        <taxon>Actinomycetes</taxon>
        <taxon>Pseudonocardiales</taxon>
        <taxon>Pseudonocardiaceae</taxon>
        <taxon>Lentzea</taxon>
    </lineage>
</organism>
<name>A0A1B2HZM1_9PSEU</name>
<gene>
    <name evidence="2" type="ORF">BBK82_30775</name>
</gene>
<feature type="transmembrane region" description="Helical" evidence="1">
    <location>
        <begin position="9"/>
        <end position="28"/>
    </location>
</feature>
<dbReference type="KEGG" id="led:BBK82_30775"/>